<dbReference type="GO" id="GO:0003677">
    <property type="term" value="F:DNA binding"/>
    <property type="evidence" value="ECO:0007669"/>
    <property type="project" value="UniProtKB-KW"/>
</dbReference>
<dbReference type="GO" id="GO:0003700">
    <property type="term" value="F:DNA-binding transcription factor activity"/>
    <property type="evidence" value="ECO:0007669"/>
    <property type="project" value="InterPro"/>
</dbReference>
<dbReference type="InterPro" id="IPR000524">
    <property type="entry name" value="Tscrpt_reg_HTH_GntR"/>
</dbReference>
<dbReference type="PROSITE" id="PS50949">
    <property type="entry name" value="HTH_GNTR"/>
    <property type="match status" value="1"/>
</dbReference>
<dbReference type="PANTHER" id="PTHR38445:SF12">
    <property type="entry name" value="GNTR-FAMILY TRANSCRIPTIONAL REGULATOR"/>
    <property type="match status" value="1"/>
</dbReference>
<dbReference type="Gene3D" id="1.10.10.10">
    <property type="entry name" value="Winged helix-like DNA-binding domain superfamily/Winged helix DNA-binding domain"/>
    <property type="match status" value="1"/>
</dbReference>
<dbReference type="Pfam" id="PF00392">
    <property type="entry name" value="GntR"/>
    <property type="match status" value="1"/>
</dbReference>
<dbReference type="PANTHER" id="PTHR38445">
    <property type="entry name" value="HTH-TYPE TRANSCRIPTIONAL REPRESSOR YTRA"/>
    <property type="match status" value="1"/>
</dbReference>
<evidence type="ECO:0000256" key="1">
    <source>
        <dbReference type="ARBA" id="ARBA00023015"/>
    </source>
</evidence>
<organism evidence="5 6">
    <name type="scientific">Bacillus thermozeamaize</name>
    <dbReference type="NCBI Taxonomy" id="230954"/>
    <lineage>
        <taxon>Bacteria</taxon>
        <taxon>Bacillati</taxon>
        <taxon>Bacillota</taxon>
        <taxon>Bacilli</taxon>
        <taxon>Bacillales</taxon>
        <taxon>Bacillaceae</taxon>
        <taxon>Bacillus</taxon>
    </lineage>
</organism>
<dbReference type="SUPFAM" id="SSF46785">
    <property type="entry name" value="Winged helix' DNA-binding domain"/>
    <property type="match status" value="1"/>
</dbReference>
<comment type="caution">
    <text evidence="5">The sequence shown here is derived from an EMBL/GenBank/DDBJ whole genome shotgun (WGS) entry which is preliminary data.</text>
</comment>
<reference evidence="6" key="1">
    <citation type="submission" date="2016-06" db="EMBL/GenBank/DDBJ databases">
        <authorList>
            <person name="Nascimento L."/>
            <person name="Pereira R.V."/>
            <person name="Martins L.F."/>
            <person name="Quaggio R.B."/>
            <person name="Silva A.M."/>
            <person name="Setubal J.C."/>
        </authorList>
    </citation>
    <scope>NUCLEOTIDE SEQUENCE [LARGE SCALE GENOMIC DNA]</scope>
</reference>
<proteinExistence type="predicted"/>
<evidence type="ECO:0000256" key="3">
    <source>
        <dbReference type="ARBA" id="ARBA00023163"/>
    </source>
</evidence>
<keyword evidence="3" id="KW-0804">Transcription</keyword>
<name>A0A1Y3PNB6_9BACI</name>
<evidence type="ECO:0000313" key="5">
    <source>
        <dbReference type="EMBL" id="OUM88820.1"/>
    </source>
</evidence>
<evidence type="ECO:0000313" key="6">
    <source>
        <dbReference type="Proteomes" id="UP000196475"/>
    </source>
</evidence>
<gene>
    <name evidence="5" type="ORF">BAA01_14430</name>
</gene>
<keyword evidence="1" id="KW-0805">Transcription regulation</keyword>
<protein>
    <submittedName>
        <fullName evidence="5">GntR family transcriptional regulator</fullName>
    </submittedName>
</protein>
<keyword evidence="2" id="KW-0238">DNA-binding</keyword>
<dbReference type="AlphaFoldDB" id="A0A1Y3PNB6"/>
<dbReference type="Proteomes" id="UP000196475">
    <property type="component" value="Unassembled WGS sequence"/>
</dbReference>
<dbReference type="SMART" id="SM00345">
    <property type="entry name" value="HTH_GNTR"/>
    <property type="match status" value="1"/>
</dbReference>
<dbReference type="EMBL" id="LZRT01000056">
    <property type="protein sequence ID" value="OUM88820.1"/>
    <property type="molecule type" value="Genomic_DNA"/>
</dbReference>
<dbReference type="CDD" id="cd07377">
    <property type="entry name" value="WHTH_GntR"/>
    <property type="match status" value="1"/>
</dbReference>
<evidence type="ECO:0000259" key="4">
    <source>
        <dbReference type="PROSITE" id="PS50949"/>
    </source>
</evidence>
<evidence type="ECO:0000256" key="2">
    <source>
        <dbReference type="ARBA" id="ARBA00023125"/>
    </source>
</evidence>
<accession>A0A1Y3PNB6</accession>
<dbReference type="InterPro" id="IPR036388">
    <property type="entry name" value="WH-like_DNA-bd_sf"/>
</dbReference>
<feature type="domain" description="HTH gntR-type" evidence="4">
    <location>
        <begin position="11"/>
        <end position="79"/>
    </location>
</feature>
<dbReference type="InterPro" id="IPR036390">
    <property type="entry name" value="WH_DNA-bd_sf"/>
</dbReference>
<sequence>MFIELDLQSDVPIYTQLVNGILEGIAKGELKPGDELPSVRMLAADLGINMHTVNKAYQLLKQEGFIQTHRKRGAVVNTEGFPGADEAYLQRLEAMLKPLVAESICRRLDEERFLEVCRALYAQFRGQGGE</sequence>